<sequence length="52" mass="6110">MSEENNVGKFGIVNSLVLSWLFLAFNLLHIKYHKNSKYSRLYKKVNPTKELP</sequence>
<keyword evidence="1" id="KW-1133">Transmembrane helix</keyword>
<evidence type="ECO:0000256" key="1">
    <source>
        <dbReference type="SAM" id="Phobius"/>
    </source>
</evidence>
<protein>
    <submittedName>
        <fullName evidence="2">Uncharacterized protein</fullName>
    </submittedName>
</protein>
<reference evidence="2 3" key="1">
    <citation type="submission" date="2008-10" db="EMBL/GenBank/DDBJ databases">
        <title>Draft genome sequence of Desulvovibrio piger (ATCC 29098).</title>
        <authorList>
            <person name="Sudarsanam P."/>
            <person name="Ley R."/>
            <person name="Guruge J."/>
            <person name="Turnbaugh P.J."/>
            <person name="Mahowald M."/>
            <person name="Liep D."/>
            <person name="Gordon J."/>
        </authorList>
    </citation>
    <scope>NUCLEOTIDE SEQUENCE [LARGE SCALE GENOMIC DNA]</scope>
    <source>
        <strain evidence="2 3">ATCC 29098</strain>
    </source>
</reference>
<keyword evidence="1" id="KW-0472">Membrane</keyword>
<evidence type="ECO:0000313" key="3">
    <source>
        <dbReference type="Proteomes" id="UP000003676"/>
    </source>
</evidence>
<dbReference type="HOGENOM" id="CLU_3079216_0_0_7"/>
<dbReference type="EMBL" id="ABXU01000029">
    <property type="protein sequence ID" value="EEB33872.1"/>
    <property type="molecule type" value="Genomic_DNA"/>
</dbReference>
<keyword evidence="1" id="KW-0812">Transmembrane</keyword>
<evidence type="ECO:0000313" key="2">
    <source>
        <dbReference type="EMBL" id="EEB33872.1"/>
    </source>
</evidence>
<proteinExistence type="predicted"/>
<name>B6WSW1_9BACT</name>
<organism evidence="2 3">
    <name type="scientific">Desulfovibrio piger ATCC 29098</name>
    <dbReference type="NCBI Taxonomy" id="411464"/>
    <lineage>
        <taxon>Bacteria</taxon>
        <taxon>Pseudomonadati</taxon>
        <taxon>Thermodesulfobacteriota</taxon>
        <taxon>Desulfovibrionia</taxon>
        <taxon>Desulfovibrionales</taxon>
        <taxon>Desulfovibrionaceae</taxon>
        <taxon>Desulfovibrio</taxon>
    </lineage>
</organism>
<dbReference type="Proteomes" id="UP000003676">
    <property type="component" value="Unassembled WGS sequence"/>
</dbReference>
<accession>B6WSW1</accession>
<reference evidence="2 3" key="2">
    <citation type="submission" date="2008-10" db="EMBL/GenBank/DDBJ databases">
        <authorList>
            <person name="Fulton L."/>
            <person name="Clifton S."/>
            <person name="Fulton B."/>
            <person name="Xu J."/>
            <person name="Minx P."/>
            <person name="Pepin K.H."/>
            <person name="Johnson M."/>
            <person name="Bhonagiri V."/>
            <person name="Nash W.E."/>
            <person name="Mardis E.R."/>
            <person name="Wilson R.K."/>
        </authorList>
    </citation>
    <scope>NUCLEOTIDE SEQUENCE [LARGE SCALE GENOMIC DNA]</scope>
    <source>
        <strain evidence="2 3">ATCC 29098</strain>
    </source>
</reference>
<feature type="transmembrane region" description="Helical" evidence="1">
    <location>
        <begin position="12"/>
        <end position="30"/>
    </location>
</feature>
<gene>
    <name evidence="2" type="ORF">DESPIG_01162</name>
</gene>
<comment type="caution">
    <text evidence="2">The sequence shown here is derived from an EMBL/GenBank/DDBJ whole genome shotgun (WGS) entry which is preliminary data.</text>
</comment>
<dbReference type="AlphaFoldDB" id="B6WSW1"/>